<dbReference type="AlphaFoldDB" id="A0A814SMS1"/>
<dbReference type="OrthoDB" id="10059728at2759"/>
<sequence>RMISPTESAKLLLDRVTENEEAHRRRSRINPREEEIIGSLLEVIDNVCNCTSYEIESDMSLDHDDNEEFGDFEDENADSENEDVDSSFD</sequence>
<evidence type="ECO:0000313" key="2">
    <source>
        <dbReference type="EMBL" id="CAF1149524.1"/>
    </source>
</evidence>
<dbReference type="Proteomes" id="UP000663829">
    <property type="component" value="Unassembled WGS sequence"/>
</dbReference>
<dbReference type="EMBL" id="CAJNOQ010006855">
    <property type="protein sequence ID" value="CAF1149524.1"/>
    <property type="molecule type" value="Genomic_DNA"/>
</dbReference>
<gene>
    <name evidence="2" type="ORF">GPM918_LOCUS21105</name>
    <name evidence="3" type="ORF">SRO942_LOCUS21102</name>
</gene>
<accession>A0A814SMS1</accession>
<reference evidence="2" key="1">
    <citation type="submission" date="2021-02" db="EMBL/GenBank/DDBJ databases">
        <authorList>
            <person name="Nowell W R."/>
        </authorList>
    </citation>
    <scope>NUCLEOTIDE SEQUENCE</scope>
</reference>
<evidence type="ECO:0000313" key="4">
    <source>
        <dbReference type="Proteomes" id="UP000663829"/>
    </source>
</evidence>
<keyword evidence="4" id="KW-1185">Reference proteome</keyword>
<evidence type="ECO:0000256" key="1">
    <source>
        <dbReference type="SAM" id="MobiDB-lite"/>
    </source>
</evidence>
<evidence type="ECO:0000313" key="3">
    <source>
        <dbReference type="EMBL" id="CAF3913053.1"/>
    </source>
</evidence>
<feature type="region of interest" description="Disordered" evidence="1">
    <location>
        <begin position="58"/>
        <end position="89"/>
    </location>
</feature>
<protein>
    <submittedName>
        <fullName evidence="2">Uncharacterized protein</fullName>
    </submittedName>
</protein>
<comment type="caution">
    <text evidence="2">The sequence shown here is derived from an EMBL/GenBank/DDBJ whole genome shotgun (WGS) entry which is preliminary data.</text>
</comment>
<organism evidence="2 4">
    <name type="scientific">Didymodactylos carnosus</name>
    <dbReference type="NCBI Taxonomy" id="1234261"/>
    <lineage>
        <taxon>Eukaryota</taxon>
        <taxon>Metazoa</taxon>
        <taxon>Spiralia</taxon>
        <taxon>Gnathifera</taxon>
        <taxon>Rotifera</taxon>
        <taxon>Eurotatoria</taxon>
        <taxon>Bdelloidea</taxon>
        <taxon>Philodinida</taxon>
        <taxon>Philodinidae</taxon>
        <taxon>Didymodactylos</taxon>
    </lineage>
</organism>
<dbReference type="EMBL" id="CAJOBC010006855">
    <property type="protein sequence ID" value="CAF3913053.1"/>
    <property type="molecule type" value="Genomic_DNA"/>
</dbReference>
<dbReference type="Proteomes" id="UP000681722">
    <property type="component" value="Unassembled WGS sequence"/>
</dbReference>
<name>A0A814SMS1_9BILA</name>
<proteinExistence type="predicted"/>
<feature type="non-terminal residue" evidence="2">
    <location>
        <position position="1"/>
    </location>
</feature>